<name>A0A6L7GPZ6_9ACTN</name>
<dbReference type="PANTHER" id="PTHR10668">
    <property type="entry name" value="PHYTOENE DEHYDROGENASE"/>
    <property type="match status" value="1"/>
</dbReference>
<dbReference type="AlphaFoldDB" id="A0A6L7GPZ6"/>
<dbReference type="Gene3D" id="3.50.50.60">
    <property type="entry name" value="FAD/NAD(P)-binding domain"/>
    <property type="match status" value="1"/>
</dbReference>
<accession>A0A6L7GPZ6</accession>
<dbReference type="RefSeq" id="WP_160901848.1">
    <property type="nucleotide sequence ID" value="NZ_CP102850.1"/>
</dbReference>
<evidence type="ECO:0000313" key="1">
    <source>
        <dbReference type="EMBL" id="MXP21682.1"/>
    </source>
</evidence>
<evidence type="ECO:0000313" key="2">
    <source>
        <dbReference type="Proteomes" id="UP000475545"/>
    </source>
</evidence>
<dbReference type="PANTHER" id="PTHR10668:SF105">
    <property type="entry name" value="DEHYDROGENASE-RELATED"/>
    <property type="match status" value="1"/>
</dbReference>
<keyword evidence="2" id="KW-1185">Reference proteome</keyword>
<proteinExistence type="predicted"/>
<reference evidence="1 2" key="1">
    <citation type="submission" date="2019-11" db="EMBL/GenBank/DDBJ databases">
        <title>Gordonia sp. nov., a novel actinobacterium isolated from mangrove soil in Hainan.</title>
        <authorList>
            <person name="Huang X."/>
            <person name="Xie Y."/>
            <person name="Chu X."/>
            <person name="Xiao K."/>
        </authorList>
    </citation>
    <scope>NUCLEOTIDE SEQUENCE [LARGE SCALE GENOMIC DNA]</scope>
    <source>
        <strain evidence="1 2">HNM0687</strain>
    </source>
</reference>
<dbReference type="SUPFAM" id="SSF51905">
    <property type="entry name" value="FAD/NAD(P)-binding domain"/>
    <property type="match status" value="1"/>
</dbReference>
<dbReference type="PRINTS" id="PR00420">
    <property type="entry name" value="RNGMNOXGNASE"/>
</dbReference>
<dbReference type="EMBL" id="WMBR01000002">
    <property type="protein sequence ID" value="MXP21682.1"/>
    <property type="molecule type" value="Genomic_DNA"/>
</dbReference>
<comment type="caution">
    <text evidence="1">The sequence shown here is derived from an EMBL/GenBank/DDBJ whole genome shotgun (WGS) entry which is preliminary data.</text>
</comment>
<dbReference type="Pfam" id="PF13450">
    <property type="entry name" value="NAD_binding_8"/>
    <property type="match status" value="1"/>
</dbReference>
<dbReference type="InterPro" id="IPR036188">
    <property type="entry name" value="FAD/NAD-bd_sf"/>
</dbReference>
<dbReference type="Proteomes" id="UP000475545">
    <property type="component" value="Unassembled WGS sequence"/>
</dbReference>
<organism evidence="1 2">
    <name type="scientific">Gordonia mangrovi</name>
    <dbReference type="NCBI Taxonomy" id="2665643"/>
    <lineage>
        <taxon>Bacteria</taxon>
        <taxon>Bacillati</taxon>
        <taxon>Actinomycetota</taxon>
        <taxon>Actinomycetes</taxon>
        <taxon>Mycobacteriales</taxon>
        <taxon>Gordoniaceae</taxon>
        <taxon>Gordonia</taxon>
    </lineage>
</organism>
<protein>
    <submittedName>
        <fullName evidence="1">FAD-dependent oxidoreductase</fullName>
    </submittedName>
</protein>
<gene>
    <name evidence="1" type="ORF">GIY30_10015</name>
</gene>
<sequence>MTQGVVVGSGPNGLAAAITLAAAGVSVTVLEAAQTPGGGTRSGEVTVPGVLHDECSGFHPLATDNPFSRRFDLAAHGLRWALPPVQYAHPLDGGRGAAVHRSVATTAAGLGADGDRYAQVFGPLTDRFDAIATEFLQPMLHLPRHPVALGRFGLFAAPPATWVGRLFSTDEAAALWAGVAAHAFHPLSTPLSSAIGVALGTAAHRFGWPVAVGGSQAIAAAMVSLLTSLGGRVETGVQVSAIDDLGSPDIVMLDTAPGAAAGILGDRQPARIARAYHRYRHGPAAFQVAFAVRDGVPWSYAPARDAGTVHVAGDAAAVVAAERGVWRGRLPDEPFVLVGQQYLADPDRSVGDIHPVDAYAHVPTGFRGNARDQIIAQIERFAPGFRKRIVATHVRATADIAADNANYVAGDIVTGANTAGQLIFRPRVAANPYATGVDGVFLCSAATPPGAGAHGLAGWHAARSALRRRGLLDTLDRPAGAVAADAKRVR</sequence>